<organism evidence="2 3">
    <name type="scientific">Blastocystis sp. subtype 1 (strain ATCC 50177 / NandII)</name>
    <dbReference type="NCBI Taxonomy" id="478820"/>
    <lineage>
        <taxon>Eukaryota</taxon>
        <taxon>Sar</taxon>
        <taxon>Stramenopiles</taxon>
        <taxon>Bigyra</taxon>
        <taxon>Opalozoa</taxon>
        <taxon>Opalinata</taxon>
        <taxon>Blastocystidae</taxon>
        <taxon>Blastocystis</taxon>
    </lineage>
</organism>
<evidence type="ECO:0000313" key="3">
    <source>
        <dbReference type="Proteomes" id="UP000078348"/>
    </source>
</evidence>
<dbReference type="InterPro" id="IPR000182">
    <property type="entry name" value="GNAT_dom"/>
</dbReference>
<reference evidence="2 3" key="1">
    <citation type="submission" date="2016-05" db="EMBL/GenBank/DDBJ databases">
        <title>Nuclear genome of Blastocystis sp. subtype 1 NandII.</title>
        <authorList>
            <person name="Gentekaki E."/>
            <person name="Curtis B."/>
            <person name="Stairs C."/>
            <person name="Eme L."/>
            <person name="Herman E."/>
            <person name="Klimes V."/>
            <person name="Arias M.C."/>
            <person name="Elias M."/>
            <person name="Hilliou F."/>
            <person name="Klute M."/>
            <person name="Malik S.-B."/>
            <person name="Pightling A."/>
            <person name="Rachubinski R."/>
            <person name="Salas D."/>
            <person name="Schlacht A."/>
            <person name="Suga H."/>
            <person name="Archibald J."/>
            <person name="Ball S.G."/>
            <person name="Clark G."/>
            <person name="Dacks J."/>
            <person name="Van Der Giezen M."/>
            <person name="Tsaousis A."/>
            <person name="Roger A."/>
        </authorList>
    </citation>
    <scope>NUCLEOTIDE SEQUENCE [LARGE SCALE GENOMIC DNA]</scope>
    <source>
        <strain evidence="3">ATCC 50177 / NandII</strain>
    </source>
</reference>
<dbReference type="SUPFAM" id="SSF55729">
    <property type="entry name" value="Acyl-CoA N-acyltransferases (Nat)"/>
    <property type="match status" value="1"/>
</dbReference>
<evidence type="ECO:0000313" key="2">
    <source>
        <dbReference type="EMBL" id="OAO11758.1"/>
    </source>
</evidence>
<evidence type="ECO:0000259" key="1">
    <source>
        <dbReference type="PROSITE" id="PS51186"/>
    </source>
</evidence>
<name>A0A196S3M8_BLAHN</name>
<sequence length="187" mass="21631">MTDAVSKFDFSTCIDTPFKDNVDSIRIIPYESRFFQQVKQLYMASYRELAVKCSSIRKYVVSSIKRSFDVQSGVLKNEDKNRLWIAVNSDDDVVGMIGMRIIDDASFEVQKLVVARNYRRHSISNRLWACLEAKGMELCPLRPLRICLSTLSLLDVAESFYLKKGFALKRKDHFRGYDLDVFEKTVS</sequence>
<proteinExistence type="predicted"/>
<accession>A0A196S3M8</accession>
<gene>
    <name evidence="2" type="ORF">AV274_6593</name>
</gene>
<dbReference type="PROSITE" id="PS51186">
    <property type="entry name" value="GNAT"/>
    <property type="match status" value="1"/>
</dbReference>
<dbReference type="Pfam" id="PF13508">
    <property type="entry name" value="Acetyltransf_7"/>
    <property type="match status" value="1"/>
</dbReference>
<dbReference type="AlphaFoldDB" id="A0A196S3M8"/>
<keyword evidence="3" id="KW-1185">Reference proteome</keyword>
<dbReference type="OrthoDB" id="2832510at2759"/>
<feature type="domain" description="N-acetyltransferase" evidence="1">
    <location>
        <begin position="25"/>
        <end position="187"/>
    </location>
</feature>
<dbReference type="EMBL" id="LXWW01000580">
    <property type="protein sequence ID" value="OAO11758.1"/>
    <property type="molecule type" value="Genomic_DNA"/>
</dbReference>
<comment type="caution">
    <text evidence="2">The sequence shown here is derived from an EMBL/GenBank/DDBJ whole genome shotgun (WGS) entry which is preliminary data.</text>
</comment>
<dbReference type="GO" id="GO:0016747">
    <property type="term" value="F:acyltransferase activity, transferring groups other than amino-acyl groups"/>
    <property type="evidence" value="ECO:0007669"/>
    <property type="project" value="InterPro"/>
</dbReference>
<dbReference type="InterPro" id="IPR016181">
    <property type="entry name" value="Acyl_CoA_acyltransferase"/>
</dbReference>
<dbReference type="Proteomes" id="UP000078348">
    <property type="component" value="Unassembled WGS sequence"/>
</dbReference>
<protein>
    <recommendedName>
        <fullName evidence="1">N-acetyltransferase domain-containing protein</fullName>
    </recommendedName>
</protein>
<dbReference type="Gene3D" id="3.40.630.30">
    <property type="match status" value="1"/>
</dbReference>